<dbReference type="PANTHER" id="PTHR30619:SF1">
    <property type="entry name" value="RECOMBINATION PROTEIN 2"/>
    <property type="match status" value="1"/>
</dbReference>
<sequence>MLAVKLLSRIEEERGRFLIWAPLFFGTGIGLYFAQPREPNIVTYTALALLVAICAGLAWRWPWGAGPLLHAMIFVSLGFGVAGARANWVAAPVLDFRYYGPIEGRIVAMDRSQSDAVRLTLDQVRLSDVNPLKLPDRVRVSLHGEQGFLTPAIGQRIALTGHLSGPNGPVEPGGFDFQRMAWFRGIGAVGYTRSPALLLSRPTGELSLAVGRLRQTIANRVRAVLPGESGSFAATITTGDRSSMDRATIEALRGSNLAHLLAISGLHMGLLTGFVFQAMRILLGLWPRVALNIPVKKLAAVTAIGAGIFYLALSGGAVATTRAFIMVTTMFVAILFDRRALTLRAVAMAAMIVLILTPEALVEPGFQMSFAATTALVAVFSWIRERGRDGSARQLPGWARGVVTVVISSAVAGLATAPIGAAHFNQVSHYGLVANLLSVPVMGAVIMPLAVLAALLSIIRLEFVALWMMDWPIRWILWVAETVSSLDGAVGKVPAPPGFVLPLLGATGIVFVLLRGKEKLVVLLPSVIALAGWALVERPAVLISSSGGLIGVMFSDGRVMSKARGEGFAARSWLENDGDAATQQTAFERAGFGGQRGQLKVDLPGLSIMHLSGRGAEDRLGDACAKVDVVVLAAWREGALPTGCSVLDRKYLTKTGAVAVHLAPKGWYITPSRTEGISRLWTR</sequence>
<dbReference type="EMBL" id="VICH01000004">
    <property type="protein sequence ID" value="TQV68767.1"/>
    <property type="molecule type" value="Genomic_DNA"/>
</dbReference>
<dbReference type="Pfam" id="PF13567">
    <property type="entry name" value="DUF4131"/>
    <property type="match status" value="1"/>
</dbReference>
<dbReference type="InterPro" id="IPR004477">
    <property type="entry name" value="ComEC_N"/>
</dbReference>
<evidence type="ECO:0000256" key="2">
    <source>
        <dbReference type="ARBA" id="ARBA00022475"/>
    </source>
</evidence>
<dbReference type="InterPro" id="IPR025405">
    <property type="entry name" value="DUF4131"/>
</dbReference>
<evidence type="ECO:0000259" key="8">
    <source>
        <dbReference type="Pfam" id="PF13567"/>
    </source>
</evidence>
<dbReference type="Pfam" id="PF03772">
    <property type="entry name" value="Competence"/>
    <property type="match status" value="1"/>
</dbReference>
<dbReference type="OrthoDB" id="9790149at2"/>
<feature type="transmembrane region" description="Helical" evidence="6">
    <location>
        <begin position="41"/>
        <end position="62"/>
    </location>
</feature>
<evidence type="ECO:0000256" key="4">
    <source>
        <dbReference type="ARBA" id="ARBA00022989"/>
    </source>
</evidence>
<evidence type="ECO:0000259" key="7">
    <source>
        <dbReference type="Pfam" id="PF03772"/>
    </source>
</evidence>
<keyword evidence="5 6" id="KW-0472">Membrane</keyword>
<proteinExistence type="predicted"/>
<feature type="transmembrane region" description="Helical" evidence="6">
    <location>
        <begin position="437"/>
        <end position="459"/>
    </location>
</feature>
<dbReference type="Proteomes" id="UP000315816">
    <property type="component" value="Unassembled WGS sequence"/>
</dbReference>
<dbReference type="NCBIfam" id="TIGR00360">
    <property type="entry name" value="ComEC_N-term"/>
    <property type="match status" value="1"/>
</dbReference>
<feature type="transmembrane region" description="Helical" evidence="6">
    <location>
        <begin position="520"/>
        <end position="536"/>
    </location>
</feature>
<keyword evidence="3 6" id="KW-0812">Transmembrane</keyword>
<reference evidence="9 10" key="1">
    <citation type="submission" date="2019-06" db="EMBL/GenBank/DDBJ databases">
        <title>A novel species of marine bacteria.</title>
        <authorList>
            <person name="Wang Y."/>
        </authorList>
    </citation>
    <scope>NUCLEOTIDE SEQUENCE [LARGE SCALE GENOMIC DNA]</scope>
    <source>
        <strain evidence="9 10">MA1-10</strain>
    </source>
</reference>
<keyword evidence="10" id="KW-1185">Reference proteome</keyword>
<name>A0A545SUX2_9RHOB</name>
<evidence type="ECO:0000256" key="5">
    <source>
        <dbReference type="ARBA" id="ARBA00023136"/>
    </source>
</evidence>
<feature type="domain" description="ComEC/Rec2-related protein" evidence="7">
    <location>
        <begin position="237"/>
        <end position="515"/>
    </location>
</feature>
<organism evidence="9 10">
    <name type="scientific">Aliiroseovarius halocynthiae</name>
    <dbReference type="NCBI Taxonomy" id="985055"/>
    <lineage>
        <taxon>Bacteria</taxon>
        <taxon>Pseudomonadati</taxon>
        <taxon>Pseudomonadota</taxon>
        <taxon>Alphaproteobacteria</taxon>
        <taxon>Rhodobacterales</taxon>
        <taxon>Paracoccaceae</taxon>
        <taxon>Aliiroseovarius</taxon>
    </lineage>
</organism>
<comment type="caution">
    <text evidence="9">The sequence shown here is derived from an EMBL/GenBank/DDBJ whole genome shotgun (WGS) entry which is preliminary data.</text>
</comment>
<keyword evidence="2" id="KW-1003">Cell membrane</keyword>
<evidence type="ECO:0000256" key="1">
    <source>
        <dbReference type="ARBA" id="ARBA00004651"/>
    </source>
</evidence>
<dbReference type="GO" id="GO:0005886">
    <property type="term" value="C:plasma membrane"/>
    <property type="evidence" value="ECO:0007669"/>
    <property type="project" value="UniProtKB-SubCell"/>
</dbReference>
<dbReference type="AlphaFoldDB" id="A0A545SUX2"/>
<dbReference type="PANTHER" id="PTHR30619">
    <property type="entry name" value="DNA INTERNALIZATION/COMPETENCE PROTEIN COMEC/REC2"/>
    <property type="match status" value="1"/>
</dbReference>
<feature type="transmembrane region" description="Helical" evidence="6">
    <location>
        <begin position="298"/>
        <end position="320"/>
    </location>
</feature>
<evidence type="ECO:0000256" key="3">
    <source>
        <dbReference type="ARBA" id="ARBA00022692"/>
    </source>
</evidence>
<gene>
    <name evidence="9" type="ORF">FIL88_04075</name>
</gene>
<feature type="transmembrane region" description="Helical" evidence="6">
    <location>
        <begin position="341"/>
        <end position="358"/>
    </location>
</feature>
<feature type="domain" description="DUF4131" evidence="8">
    <location>
        <begin position="45"/>
        <end position="196"/>
    </location>
</feature>
<evidence type="ECO:0000313" key="10">
    <source>
        <dbReference type="Proteomes" id="UP000315816"/>
    </source>
</evidence>
<feature type="transmembrane region" description="Helical" evidence="6">
    <location>
        <begin position="17"/>
        <end position="34"/>
    </location>
</feature>
<feature type="transmembrane region" description="Helical" evidence="6">
    <location>
        <begin position="68"/>
        <end position="88"/>
    </location>
</feature>
<feature type="transmembrane region" description="Helical" evidence="6">
    <location>
        <begin position="496"/>
        <end position="513"/>
    </location>
</feature>
<accession>A0A545SUX2</accession>
<dbReference type="InterPro" id="IPR052159">
    <property type="entry name" value="Competence_DNA_uptake"/>
</dbReference>
<comment type="subcellular location">
    <subcellularLocation>
        <location evidence="1">Cell membrane</location>
        <topology evidence="1">Multi-pass membrane protein</topology>
    </subcellularLocation>
</comment>
<keyword evidence="4 6" id="KW-1133">Transmembrane helix</keyword>
<protein>
    <submittedName>
        <fullName evidence="9">ComEC family competence protein</fullName>
    </submittedName>
</protein>
<evidence type="ECO:0000256" key="6">
    <source>
        <dbReference type="SAM" id="Phobius"/>
    </source>
</evidence>
<feature type="transmembrane region" description="Helical" evidence="6">
    <location>
        <begin position="260"/>
        <end position="286"/>
    </location>
</feature>
<feature type="transmembrane region" description="Helical" evidence="6">
    <location>
        <begin position="364"/>
        <end position="383"/>
    </location>
</feature>
<evidence type="ECO:0000313" key="9">
    <source>
        <dbReference type="EMBL" id="TQV68767.1"/>
    </source>
</evidence>
<feature type="transmembrane region" description="Helical" evidence="6">
    <location>
        <begin position="395"/>
        <end position="417"/>
    </location>
</feature>